<proteinExistence type="inferred from homology"/>
<evidence type="ECO:0000313" key="13">
    <source>
        <dbReference type="Proteomes" id="UP000273982"/>
    </source>
</evidence>
<comment type="subunit">
    <text evidence="9">Homodimer.</text>
</comment>
<dbReference type="GO" id="GO:0004151">
    <property type="term" value="F:dihydroorotase activity"/>
    <property type="evidence" value="ECO:0007669"/>
    <property type="project" value="UniProtKB-UniRule"/>
</dbReference>
<feature type="binding site" evidence="9">
    <location>
        <position position="191"/>
    </location>
    <ligand>
        <name>Zn(2+)</name>
        <dbReference type="ChEBI" id="CHEBI:29105"/>
        <label>2</label>
    </ligand>
</feature>
<dbReference type="SUPFAM" id="SSF51556">
    <property type="entry name" value="Metallo-dependent hydrolases"/>
    <property type="match status" value="1"/>
</dbReference>
<evidence type="ECO:0000256" key="9">
    <source>
        <dbReference type="HAMAP-Rule" id="MF_00219"/>
    </source>
</evidence>
<accession>A0A3G8MCK1</accession>
<dbReference type="RefSeq" id="WP_124740428.1">
    <property type="nucleotide sequence ID" value="NZ_CP034087.1"/>
</dbReference>
<comment type="catalytic activity">
    <reaction evidence="9 10">
        <text>(S)-dihydroorotate + H2O = N-carbamoyl-L-aspartate + H(+)</text>
        <dbReference type="Rhea" id="RHEA:24296"/>
        <dbReference type="ChEBI" id="CHEBI:15377"/>
        <dbReference type="ChEBI" id="CHEBI:15378"/>
        <dbReference type="ChEBI" id="CHEBI:30864"/>
        <dbReference type="ChEBI" id="CHEBI:32814"/>
        <dbReference type="EC" id="3.5.2.3"/>
    </reaction>
</comment>
<evidence type="ECO:0000256" key="10">
    <source>
        <dbReference type="RuleBase" id="RU003440"/>
    </source>
</evidence>
<keyword evidence="8 9" id="KW-0665">Pyrimidine biosynthesis</keyword>
<evidence type="ECO:0000256" key="3">
    <source>
        <dbReference type="ARBA" id="ARBA00005631"/>
    </source>
</evidence>
<feature type="binding site" evidence="9">
    <location>
        <position position="280"/>
    </location>
    <ligand>
        <name>substrate</name>
    </ligand>
</feature>
<comment type="cofactor">
    <cofactor evidence="9 10">
        <name>Zn(2+)</name>
        <dbReference type="ChEBI" id="CHEBI:29105"/>
    </cofactor>
    <text evidence="9 10">Binds 2 Zn(2+) ions per subunit.</text>
</comment>
<feature type="binding site" evidence="9">
    <location>
        <begin position="32"/>
        <end position="34"/>
    </location>
    <ligand>
        <name>substrate</name>
    </ligand>
</feature>
<feature type="binding site" description="via carbamate group" evidence="9">
    <location>
        <position position="116"/>
    </location>
    <ligand>
        <name>Zn(2+)</name>
        <dbReference type="ChEBI" id="CHEBI:29105"/>
        <label>1</label>
    </ligand>
</feature>
<comment type="function">
    <text evidence="1 9">Catalyzes the reversible cyclization of carbamoyl aspartate to dihydroorotate.</text>
</comment>
<dbReference type="GO" id="GO:0006207">
    <property type="term" value="P:'de novo' pyrimidine nucleobase biosynthetic process"/>
    <property type="evidence" value="ECO:0007669"/>
    <property type="project" value="TreeGrafter"/>
</dbReference>
<dbReference type="InterPro" id="IPR004721">
    <property type="entry name" value="DHOdimr"/>
</dbReference>
<dbReference type="PROSITE" id="PS00482">
    <property type="entry name" value="DIHYDROOROTASE_1"/>
    <property type="match status" value="1"/>
</dbReference>
<feature type="binding site" evidence="9">
    <location>
        <position position="264"/>
    </location>
    <ligand>
        <name>Zn(2+)</name>
        <dbReference type="ChEBI" id="CHEBI:29105"/>
        <label>1</label>
    </ligand>
</feature>
<dbReference type="NCBIfam" id="TIGR00856">
    <property type="entry name" value="pyrC_dimer"/>
    <property type="match status" value="1"/>
</dbReference>
<keyword evidence="5 9" id="KW-0479">Metal-binding</keyword>
<feature type="binding site" evidence="9">
    <location>
        <position position="32"/>
    </location>
    <ligand>
        <name>Zn(2+)</name>
        <dbReference type="ChEBI" id="CHEBI:29105"/>
        <label>1</label>
    </ligand>
</feature>
<dbReference type="EMBL" id="CP034087">
    <property type="protein sequence ID" value="AZG78920.1"/>
    <property type="molecule type" value="Genomic_DNA"/>
</dbReference>
<dbReference type="InterPro" id="IPR032466">
    <property type="entry name" value="Metal_Hydrolase"/>
</dbReference>
<feature type="domain" description="Amidohydrolase-related" evidence="11">
    <location>
        <begin position="28"/>
        <end position="326"/>
    </location>
</feature>
<dbReference type="PANTHER" id="PTHR43137">
    <property type="entry name" value="DIHYDROOROTASE"/>
    <property type="match status" value="1"/>
</dbReference>
<dbReference type="AlphaFoldDB" id="A0A3G8MCK1"/>
<dbReference type="CDD" id="cd01294">
    <property type="entry name" value="DHOase"/>
    <property type="match status" value="1"/>
</dbReference>
<feature type="binding site" evidence="9">
    <location>
        <position position="153"/>
    </location>
    <ligand>
        <name>substrate</name>
    </ligand>
</feature>
<dbReference type="Proteomes" id="UP000273982">
    <property type="component" value="Plasmid pGW6_1"/>
</dbReference>
<feature type="modified residue" description="N6-carboxylysine" evidence="9">
    <location>
        <position position="116"/>
    </location>
</feature>
<keyword evidence="12" id="KW-0614">Plasmid</keyword>
<feature type="binding site" evidence="9">
    <location>
        <position position="30"/>
    </location>
    <ligand>
        <name>Zn(2+)</name>
        <dbReference type="ChEBI" id="CHEBI:29105"/>
        <label>1</label>
    </ligand>
</feature>
<feature type="binding site" evidence="9">
    <location>
        <position position="236"/>
    </location>
    <ligand>
        <name>substrate</name>
    </ligand>
</feature>
<evidence type="ECO:0000256" key="7">
    <source>
        <dbReference type="ARBA" id="ARBA00022833"/>
    </source>
</evidence>
<dbReference type="Gene3D" id="3.20.20.140">
    <property type="entry name" value="Metal-dependent hydrolases"/>
    <property type="match status" value="1"/>
</dbReference>
<dbReference type="InterPro" id="IPR002195">
    <property type="entry name" value="Dihydroorotase_CS"/>
</dbReference>
<evidence type="ECO:0000256" key="4">
    <source>
        <dbReference type="ARBA" id="ARBA00012860"/>
    </source>
</evidence>
<feature type="binding site" evidence="9">
    <location>
        <position position="58"/>
    </location>
    <ligand>
        <name>substrate</name>
    </ligand>
</feature>
<comment type="similarity">
    <text evidence="3 9 10">Belongs to the metallo-dependent hydrolases superfamily. DHOase family. Class II DHOase subfamily.</text>
</comment>
<organism evidence="12 13">
    <name type="scientific">Methylocystis rosea</name>
    <dbReference type="NCBI Taxonomy" id="173366"/>
    <lineage>
        <taxon>Bacteria</taxon>
        <taxon>Pseudomonadati</taxon>
        <taxon>Pseudomonadota</taxon>
        <taxon>Alphaproteobacteria</taxon>
        <taxon>Hyphomicrobiales</taxon>
        <taxon>Methylocystaceae</taxon>
        <taxon>Methylocystis</taxon>
    </lineage>
</organism>
<dbReference type="GO" id="GO:0005829">
    <property type="term" value="C:cytosol"/>
    <property type="evidence" value="ECO:0007669"/>
    <property type="project" value="TreeGrafter"/>
</dbReference>
<evidence type="ECO:0000256" key="5">
    <source>
        <dbReference type="ARBA" id="ARBA00022723"/>
    </source>
</evidence>
<dbReference type="GO" id="GO:0044205">
    <property type="term" value="P:'de novo' UMP biosynthetic process"/>
    <property type="evidence" value="ECO:0007669"/>
    <property type="project" value="UniProtKB-UniRule"/>
</dbReference>
<keyword evidence="6 9" id="KW-0378">Hydrolase</keyword>
<evidence type="ECO:0000256" key="1">
    <source>
        <dbReference type="ARBA" id="ARBA00002368"/>
    </source>
</evidence>
<evidence type="ECO:0000256" key="8">
    <source>
        <dbReference type="ARBA" id="ARBA00022975"/>
    </source>
</evidence>
<name>A0A3G8MCK1_9HYPH</name>
<dbReference type="GO" id="GO:0008270">
    <property type="term" value="F:zinc ion binding"/>
    <property type="evidence" value="ECO:0007669"/>
    <property type="project" value="UniProtKB-UniRule"/>
</dbReference>
<feature type="binding site" description="via carbamate group" evidence="9">
    <location>
        <position position="116"/>
    </location>
    <ligand>
        <name>Zn(2+)</name>
        <dbReference type="ChEBI" id="CHEBI:29105"/>
        <label>2</label>
    </ligand>
</feature>
<dbReference type="PIRSF" id="PIRSF001237">
    <property type="entry name" value="DHOdimr"/>
    <property type="match status" value="1"/>
</dbReference>
<keyword evidence="7 9" id="KW-0862">Zinc</keyword>
<evidence type="ECO:0000256" key="2">
    <source>
        <dbReference type="ARBA" id="ARBA00004880"/>
    </source>
</evidence>
<dbReference type="Pfam" id="PF01979">
    <property type="entry name" value="Amidohydro_1"/>
    <property type="match status" value="1"/>
</dbReference>
<dbReference type="PANTHER" id="PTHR43137:SF1">
    <property type="entry name" value="DIHYDROOROTASE"/>
    <property type="match status" value="1"/>
</dbReference>
<gene>
    <name evidence="9" type="primary">pyrC</name>
    <name evidence="12" type="ORF">EHO51_19120</name>
</gene>
<feature type="binding site" evidence="9">
    <location>
        <position position="268"/>
    </location>
    <ligand>
        <name>substrate</name>
    </ligand>
</feature>
<dbReference type="InterPro" id="IPR006680">
    <property type="entry name" value="Amidohydro-rel"/>
</dbReference>
<dbReference type="HAMAP" id="MF_00219">
    <property type="entry name" value="PyrC_classII"/>
    <property type="match status" value="1"/>
</dbReference>
<evidence type="ECO:0000313" key="12">
    <source>
        <dbReference type="EMBL" id="AZG78920.1"/>
    </source>
</evidence>
<dbReference type="UniPathway" id="UPA00070">
    <property type="reaction ID" value="UER00117"/>
</dbReference>
<evidence type="ECO:0000259" key="11">
    <source>
        <dbReference type="Pfam" id="PF01979"/>
    </source>
</evidence>
<sequence length="367" mass="39776">MSGFSDPVTINTPTPGAATGLVIRQPDDWHVHLRDGAMLGTVVNETARQFARAIVMPNLIPPVTTVARAVAYRSRIRAALAPGFAFTPLMTVYLTDTIDPGEIEQGFKSGVFTAAKLYPAHATTNAAQGVADIERIYPVLELMQRLGMPLLLHGEVADHRVDVFDREAVFIERVLAKLLAAFPALRVVLEHITTEEAVAFVETAGPNLGATITPHHLVINRNAMFEGGIRPHLYCLPVAKRERHRLALRRAATSGNPKFFLGTDSAPHAVGEKESDCGCAGIFNAPVALETYAAVFDEEGALEKLEAFAAEHGPRFYGLSLNTGSIVLERTPRRVSSTMVVANTRIIPFQANATLAWTFRGRSSGAY</sequence>
<feature type="active site" evidence="9">
    <location>
        <position position="264"/>
    </location>
</feature>
<feature type="binding site" evidence="9">
    <location>
        <position position="153"/>
    </location>
    <ligand>
        <name>Zn(2+)</name>
        <dbReference type="ChEBI" id="CHEBI:29105"/>
        <label>2</label>
    </ligand>
</feature>
<evidence type="ECO:0000256" key="6">
    <source>
        <dbReference type="ARBA" id="ARBA00022801"/>
    </source>
</evidence>
<dbReference type="PROSITE" id="PS00483">
    <property type="entry name" value="DIHYDROOROTASE_2"/>
    <property type="match status" value="1"/>
</dbReference>
<protein>
    <recommendedName>
        <fullName evidence="4 9">Dihydroorotase</fullName>
        <shortName evidence="9">DHOase</shortName>
        <ecNumber evidence="4 9">3.5.2.3</ecNumber>
    </recommendedName>
</protein>
<geneLocation type="plasmid" evidence="13">
    <name>pgw6_1</name>
</geneLocation>
<dbReference type="KEGG" id="mros:EHO51_19120"/>
<dbReference type="EC" id="3.5.2.3" evidence="4 9"/>
<comment type="pathway">
    <text evidence="2 9 10">Pyrimidine metabolism; UMP biosynthesis via de novo pathway; (S)-dihydroorotate from bicarbonate: step 3/3.</text>
</comment>
<reference evidence="12 13" key="1">
    <citation type="submission" date="2018-11" db="EMBL/GenBank/DDBJ databases">
        <title>Genome squencing of methanotrophic bacteria isolated from alkaline groundwater in Korea.</title>
        <authorList>
            <person name="Nguyen L.N."/>
        </authorList>
    </citation>
    <scope>NUCLEOTIDE SEQUENCE [LARGE SCALE GENOMIC DNA]</scope>
    <source>
        <strain evidence="12 13">GW6</strain>
        <plasmid evidence="13">pgw6_1</plasmid>
    </source>
</reference>